<evidence type="ECO:0000256" key="11">
    <source>
        <dbReference type="ARBA" id="ARBA00023004"/>
    </source>
</evidence>
<proteinExistence type="inferred from homology"/>
<evidence type="ECO:0000256" key="3">
    <source>
        <dbReference type="ARBA" id="ARBA00004174"/>
    </source>
</evidence>
<evidence type="ECO:0000256" key="1">
    <source>
        <dbReference type="ARBA" id="ARBA00001971"/>
    </source>
</evidence>
<evidence type="ECO:0000256" key="2">
    <source>
        <dbReference type="ARBA" id="ARBA00003690"/>
    </source>
</evidence>
<evidence type="ECO:0000256" key="9">
    <source>
        <dbReference type="ARBA" id="ARBA00022848"/>
    </source>
</evidence>
<dbReference type="Gene3D" id="1.10.630.10">
    <property type="entry name" value="Cytochrome P450"/>
    <property type="match status" value="1"/>
</dbReference>
<keyword evidence="7 14" id="KW-0479">Metal-binding</keyword>
<organism evidence="16 17">
    <name type="scientific">Diabrotica balteata</name>
    <name type="common">Banded cucumber beetle</name>
    <dbReference type="NCBI Taxonomy" id="107213"/>
    <lineage>
        <taxon>Eukaryota</taxon>
        <taxon>Metazoa</taxon>
        <taxon>Ecdysozoa</taxon>
        <taxon>Arthropoda</taxon>
        <taxon>Hexapoda</taxon>
        <taxon>Insecta</taxon>
        <taxon>Pterygota</taxon>
        <taxon>Neoptera</taxon>
        <taxon>Endopterygota</taxon>
        <taxon>Coleoptera</taxon>
        <taxon>Polyphaga</taxon>
        <taxon>Cucujiformia</taxon>
        <taxon>Chrysomeloidea</taxon>
        <taxon>Chrysomelidae</taxon>
        <taxon>Galerucinae</taxon>
        <taxon>Diabroticina</taxon>
        <taxon>Diabroticites</taxon>
        <taxon>Diabrotica</taxon>
    </lineage>
</organism>
<dbReference type="InterPro" id="IPR017972">
    <property type="entry name" value="Cyt_P450_CS"/>
</dbReference>
<dbReference type="GO" id="GO:0004497">
    <property type="term" value="F:monooxygenase activity"/>
    <property type="evidence" value="ECO:0007669"/>
    <property type="project" value="UniProtKB-KW"/>
</dbReference>
<keyword evidence="8" id="KW-0256">Endoplasmic reticulum</keyword>
<protein>
    <recommendedName>
        <fullName evidence="18">Cytochrome P450</fullName>
    </recommendedName>
</protein>
<dbReference type="GO" id="GO:0020037">
    <property type="term" value="F:heme binding"/>
    <property type="evidence" value="ECO:0007669"/>
    <property type="project" value="InterPro"/>
</dbReference>
<dbReference type="EMBL" id="OU898278">
    <property type="protein sequence ID" value="CAG9830837.1"/>
    <property type="molecule type" value="Genomic_DNA"/>
</dbReference>
<feature type="binding site" description="axial binding residue" evidence="14">
    <location>
        <position position="436"/>
    </location>
    <ligand>
        <name>heme</name>
        <dbReference type="ChEBI" id="CHEBI:30413"/>
    </ligand>
    <ligandPart>
        <name>Fe</name>
        <dbReference type="ChEBI" id="CHEBI:18248"/>
    </ligandPart>
</feature>
<keyword evidence="12 15" id="KW-0503">Monooxygenase</keyword>
<evidence type="ECO:0000256" key="7">
    <source>
        <dbReference type="ARBA" id="ARBA00022723"/>
    </source>
</evidence>
<dbReference type="PRINTS" id="PR00385">
    <property type="entry name" value="P450"/>
</dbReference>
<dbReference type="PROSITE" id="PS00086">
    <property type="entry name" value="CYTOCHROME_P450"/>
    <property type="match status" value="1"/>
</dbReference>
<dbReference type="OrthoDB" id="1470350at2759"/>
<evidence type="ECO:0000313" key="17">
    <source>
        <dbReference type="Proteomes" id="UP001153709"/>
    </source>
</evidence>
<evidence type="ECO:0000256" key="12">
    <source>
        <dbReference type="ARBA" id="ARBA00023033"/>
    </source>
</evidence>
<evidence type="ECO:0000256" key="14">
    <source>
        <dbReference type="PIRSR" id="PIRSR602401-1"/>
    </source>
</evidence>
<dbReference type="InterPro" id="IPR002401">
    <property type="entry name" value="Cyt_P450_E_grp-I"/>
</dbReference>
<dbReference type="Proteomes" id="UP001153709">
    <property type="component" value="Chromosome 3"/>
</dbReference>
<dbReference type="PANTHER" id="PTHR24291:SF189">
    <property type="entry name" value="CYTOCHROME P450 4C3-RELATED"/>
    <property type="match status" value="1"/>
</dbReference>
<dbReference type="CDD" id="cd20628">
    <property type="entry name" value="CYP4"/>
    <property type="match status" value="1"/>
</dbReference>
<comment type="cofactor">
    <cofactor evidence="1 14">
        <name>heme</name>
        <dbReference type="ChEBI" id="CHEBI:30413"/>
    </cofactor>
</comment>
<keyword evidence="17" id="KW-1185">Reference proteome</keyword>
<dbReference type="AlphaFoldDB" id="A0A9N9SS26"/>
<evidence type="ECO:0000256" key="5">
    <source>
        <dbReference type="ARBA" id="ARBA00010617"/>
    </source>
</evidence>
<dbReference type="InterPro" id="IPR036396">
    <property type="entry name" value="Cyt_P450_sf"/>
</dbReference>
<keyword evidence="13" id="KW-0472">Membrane</keyword>
<keyword evidence="10 15" id="KW-0560">Oxidoreductase</keyword>
<keyword evidence="11 14" id="KW-0408">Iron</keyword>
<comment type="similarity">
    <text evidence="5 15">Belongs to the cytochrome P450 family.</text>
</comment>
<evidence type="ECO:0000256" key="6">
    <source>
        <dbReference type="ARBA" id="ARBA00022617"/>
    </source>
</evidence>
<reference evidence="16" key="1">
    <citation type="submission" date="2022-01" db="EMBL/GenBank/DDBJ databases">
        <authorList>
            <person name="King R."/>
        </authorList>
    </citation>
    <scope>NUCLEOTIDE SEQUENCE</scope>
</reference>
<evidence type="ECO:0000256" key="13">
    <source>
        <dbReference type="ARBA" id="ARBA00023136"/>
    </source>
</evidence>
<dbReference type="GO" id="GO:0005506">
    <property type="term" value="F:iron ion binding"/>
    <property type="evidence" value="ECO:0007669"/>
    <property type="project" value="InterPro"/>
</dbReference>
<evidence type="ECO:0000256" key="4">
    <source>
        <dbReference type="ARBA" id="ARBA00004406"/>
    </source>
</evidence>
<keyword evidence="6 14" id="KW-0349">Heme</keyword>
<comment type="subcellular location">
    <subcellularLocation>
        <location evidence="4">Endoplasmic reticulum membrane</location>
        <topology evidence="4">Peripheral membrane protein</topology>
    </subcellularLocation>
    <subcellularLocation>
        <location evidence="3">Microsome membrane</location>
        <topology evidence="3">Peripheral membrane protein</topology>
    </subcellularLocation>
</comment>
<dbReference type="PANTHER" id="PTHR24291">
    <property type="entry name" value="CYTOCHROME P450 FAMILY 4"/>
    <property type="match status" value="1"/>
</dbReference>
<dbReference type="GO" id="GO:0005789">
    <property type="term" value="C:endoplasmic reticulum membrane"/>
    <property type="evidence" value="ECO:0007669"/>
    <property type="project" value="UniProtKB-SubCell"/>
</dbReference>
<evidence type="ECO:0008006" key="18">
    <source>
        <dbReference type="Google" id="ProtNLM"/>
    </source>
</evidence>
<dbReference type="PRINTS" id="PR00463">
    <property type="entry name" value="EP450I"/>
</dbReference>
<gene>
    <name evidence="16" type="ORF">DIABBA_LOCUS4493</name>
</gene>
<evidence type="ECO:0000256" key="10">
    <source>
        <dbReference type="ARBA" id="ARBA00023002"/>
    </source>
</evidence>
<dbReference type="Pfam" id="PF00067">
    <property type="entry name" value="p450"/>
    <property type="match status" value="1"/>
</dbReference>
<comment type="function">
    <text evidence="2">May be involved in the metabolism of insect hormones and in the breakdown of synthetic insecticides.</text>
</comment>
<evidence type="ECO:0000313" key="16">
    <source>
        <dbReference type="EMBL" id="CAG9830837.1"/>
    </source>
</evidence>
<evidence type="ECO:0000256" key="8">
    <source>
        <dbReference type="ARBA" id="ARBA00022824"/>
    </source>
</evidence>
<dbReference type="GO" id="GO:0016705">
    <property type="term" value="F:oxidoreductase activity, acting on paired donors, with incorporation or reduction of molecular oxygen"/>
    <property type="evidence" value="ECO:0007669"/>
    <property type="project" value="InterPro"/>
</dbReference>
<dbReference type="InterPro" id="IPR001128">
    <property type="entry name" value="Cyt_P450"/>
</dbReference>
<keyword evidence="9" id="KW-0492">Microsome</keyword>
<accession>A0A9N9SS26</accession>
<dbReference type="InterPro" id="IPR050196">
    <property type="entry name" value="Cytochrome_P450_Monoox"/>
</dbReference>
<dbReference type="SUPFAM" id="SSF48264">
    <property type="entry name" value="Cytochrome P450"/>
    <property type="match status" value="1"/>
</dbReference>
<name>A0A9N9SS26_DIABA</name>
<sequence>MIVLLIAAVVALAYIFYRINKKDETYWKHILAIPGPKSYPIFGTEIYFDNAENVFKRDREMAKMYHPIYQRHSLPLGIVNLIAPEDIELILNNSKHLEKSAFYDFLHSWLGNGLLTSKGANWHKRRKILTPALHFNILQEFVDIFNKEVNHLVEDFKTICDQPISLVKPITEFTLYSIGETSLGKDLREEPHCDEYKQAVYEYGENFVYRMVRPWLFMDTFFNMTKVGKRNQEIVKVLHDFSNGIIAERYKLFKKDGTMSYSERKRLALLDLMIKAKYNGADIDDVGIREEVDTFILGGHDTTAVSLCHTLMLLANNPDIQEEMYQEAIAIVEDPKNPTYTELGELKYIERCIKESLRLYPSAPMISRVAGEDVKTKTGYTIPKSAVVSICIYDTHHSPEYYENPEKFDPDRFLPENIASRHPYAYIPFSAGSRNCIGQKYAMLELKSALSGILCNFKLEAVTKPSDIIHKGDIVLRPSNEIKVKFVPRTQKK</sequence>
<evidence type="ECO:0000256" key="15">
    <source>
        <dbReference type="RuleBase" id="RU000461"/>
    </source>
</evidence>